<dbReference type="Gene3D" id="1.10.357.10">
    <property type="entry name" value="Tetracycline Repressor, domain 2"/>
    <property type="match status" value="1"/>
</dbReference>
<dbReference type="InterPro" id="IPR009057">
    <property type="entry name" value="Homeodomain-like_sf"/>
</dbReference>
<dbReference type="Gene3D" id="1.10.10.60">
    <property type="entry name" value="Homeodomain-like"/>
    <property type="match status" value="1"/>
</dbReference>
<dbReference type="FunFam" id="1.10.10.60:FF:000141">
    <property type="entry name" value="TetR family transcriptional regulator"/>
    <property type="match status" value="1"/>
</dbReference>
<name>A0A562QTI8_9BACI</name>
<dbReference type="EMBL" id="VLKZ01000001">
    <property type="protein sequence ID" value="TWI59923.1"/>
    <property type="molecule type" value="Genomic_DNA"/>
</dbReference>
<dbReference type="OrthoDB" id="9814703at2"/>
<keyword evidence="7" id="KW-1185">Reference proteome</keyword>
<dbReference type="InterPro" id="IPR041490">
    <property type="entry name" value="KstR2_TetR_C"/>
</dbReference>
<protein>
    <submittedName>
        <fullName evidence="6">TetR family transcriptional regulator</fullName>
    </submittedName>
</protein>
<keyword evidence="1" id="KW-0805">Transcription regulation</keyword>
<evidence type="ECO:0000313" key="6">
    <source>
        <dbReference type="EMBL" id="TWI59923.1"/>
    </source>
</evidence>
<dbReference type="GO" id="GO:0003700">
    <property type="term" value="F:DNA-binding transcription factor activity"/>
    <property type="evidence" value="ECO:0007669"/>
    <property type="project" value="TreeGrafter"/>
</dbReference>
<sequence length="194" mass="22681">MSKDGKRERILNAAMDIFLKEGYDRATMKEIAKTAGVGKGTTYEYFPSKEALFYDVMQKGFRYFFTELSNAISGEGTVYEKMVRMYERHHQIFRTETRFRDLMMNDFGKISEELQVWLIEQEQAMINQLEEIVHDGIESGELRHVHPRIAASTMLHSLRVVYFYPLKDGETLEKLTEAQIDIFFGGVRNNVNRI</sequence>
<dbReference type="InterPro" id="IPR050109">
    <property type="entry name" value="HTH-type_TetR-like_transc_reg"/>
</dbReference>
<dbReference type="SUPFAM" id="SSF46689">
    <property type="entry name" value="Homeodomain-like"/>
    <property type="match status" value="1"/>
</dbReference>
<dbReference type="InterPro" id="IPR001647">
    <property type="entry name" value="HTH_TetR"/>
</dbReference>
<evidence type="ECO:0000256" key="4">
    <source>
        <dbReference type="PROSITE-ProRule" id="PRU00335"/>
    </source>
</evidence>
<evidence type="ECO:0000256" key="1">
    <source>
        <dbReference type="ARBA" id="ARBA00023015"/>
    </source>
</evidence>
<keyword evidence="3" id="KW-0804">Transcription</keyword>
<dbReference type="AlphaFoldDB" id="A0A562QTI8"/>
<proteinExistence type="predicted"/>
<dbReference type="PRINTS" id="PR00455">
    <property type="entry name" value="HTHTETR"/>
</dbReference>
<feature type="domain" description="HTH tetR-type" evidence="5">
    <location>
        <begin position="4"/>
        <end position="64"/>
    </location>
</feature>
<evidence type="ECO:0000259" key="5">
    <source>
        <dbReference type="PROSITE" id="PS50977"/>
    </source>
</evidence>
<dbReference type="Proteomes" id="UP000315711">
    <property type="component" value="Unassembled WGS sequence"/>
</dbReference>
<evidence type="ECO:0000313" key="7">
    <source>
        <dbReference type="Proteomes" id="UP000315711"/>
    </source>
</evidence>
<dbReference type="Pfam" id="PF17932">
    <property type="entry name" value="TetR_C_24"/>
    <property type="match status" value="1"/>
</dbReference>
<dbReference type="Pfam" id="PF00440">
    <property type="entry name" value="TetR_N"/>
    <property type="match status" value="1"/>
</dbReference>
<feature type="DNA-binding region" description="H-T-H motif" evidence="4">
    <location>
        <begin position="27"/>
        <end position="46"/>
    </location>
</feature>
<keyword evidence="2 4" id="KW-0238">DNA-binding</keyword>
<dbReference type="GO" id="GO:0045892">
    <property type="term" value="P:negative regulation of DNA-templated transcription"/>
    <property type="evidence" value="ECO:0007669"/>
    <property type="project" value="UniProtKB-ARBA"/>
</dbReference>
<dbReference type="GO" id="GO:0000976">
    <property type="term" value="F:transcription cis-regulatory region binding"/>
    <property type="evidence" value="ECO:0007669"/>
    <property type="project" value="TreeGrafter"/>
</dbReference>
<dbReference type="PANTHER" id="PTHR30055:SF226">
    <property type="entry name" value="HTH-TYPE TRANSCRIPTIONAL REGULATOR PKSA"/>
    <property type="match status" value="1"/>
</dbReference>
<dbReference type="PROSITE" id="PS50977">
    <property type="entry name" value="HTH_TETR_2"/>
    <property type="match status" value="1"/>
</dbReference>
<evidence type="ECO:0000256" key="3">
    <source>
        <dbReference type="ARBA" id="ARBA00023163"/>
    </source>
</evidence>
<dbReference type="RefSeq" id="WP_144448743.1">
    <property type="nucleotide sequence ID" value="NZ_VLKZ01000001.1"/>
</dbReference>
<evidence type="ECO:0000256" key="2">
    <source>
        <dbReference type="ARBA" id="ARBA00023125"/>
    </source>
</evidence>
<organism evidence="6 7">
    <name type="scientific">Halalkalibacter nanhaiisediminis</name>
    <dbReference type="NCBI Taxonomy" id="688079"/>
    <lineage>
        <taxon>Bacteria</taxon>
        <taxon>Bacillati</taxon>
        <taxon>Bacillota</taxon>
        <taxon>Bacilli</taxon>
        <taxon>Bacillales</taxon>
        <taxon>Bacillaceae</taxon>
        <taxon>Halalkalibacter</taxon>
    </lineage>
</organism>
<dbReference type="PANTHER" id="PTHR30055">
    <property type="entry name" value="HTH-TYPE TRANSCRIPTIONAL REGULATOR RUTR"/>
    <property type="match status" value="1"/>
</dbReference>
<accession>A0A562QTI8</accession>
<comment type="caution">
    <text evidence="6">The sequence shown here is derived from an EMBL/GenBank/DDBJ whole genome shotgun (WGS) entry which is preliminary data.</text>
</comment>
<dbReference type="InterPro" id="IPR036271">
    <property type="entry name" value="Tet_transcr_reg_TetR-rel_C_sf"/>
</dbReference>
<reference evidence="6 7" key="1">
    <citation type="journal article" date="2015" name="Stand. Genomic Sci.">
        <title>Genomic Encyclopedia of Bacterial and Archaeal Type Strains, Phase III: the genomes of soil and plant-associated and newly described type strains.</title>
        <authorList>
            <person name="Whitman W.B."/>
            <person name="Woyke T."/>
            <person name="Klenk H.P."/>
            <person name="Zhou Y."/>
            <person name="Lilburn T.G."/>
            <person name="Beck B.J."/>
            <person name="De Vos P."/>
            <person name="Vandamme P."/>
            <person name="Eisen J.A."/>
            <person name="Garrity G."/>
            <person name="Hugenholtz P."/>
            <person name="Kyrpides N.C."/>
        </authorList>
    </citation>
    <scope>NUCLEOTIDE SEQUENCE [LARGE SCALE GENOMIC DNA]</scope>
    <source>
        <strain evidence="6 7">CGMCC 1.10116</strain>
    </source>
</reference>
<gene>
    <name evidence="6" type="ORF">IQ10_00346</name>
</gene>
<dbReference type="SUPFAM" id="SSF48498">
    <property type="entry name" value="Tetracyclin repressor-like, C-terminal domain"/>
    <property type="match status" value="1"/>
</dbReference>